<organism evidence="1 2">
    <name type="scientific">Rhizobium leguminosarum</name>
    <dbReference type="NCBI Taxonomy" id="384"/>
    <lineage>
        <taxon>Bacteria</taxon>
        <taxon>Pseudomonadati</taxon>
        <taxon>Pseudomonadota</taxon>
        <taxon>Alphaproteobacteria</taxon>
        <taxon>Hyphomicrobiales</taxon>
        <taxon>Rhizobiaceae</taxon>
        <taxon>Rhizobium/Agrobacterium group</taxon>
        <taxon>Rhizobium</taxon>
    </lineage>
</organism>
<dbReference type="InterPro" id="IPR029052">
    <property type="entry name" value="Metallo-depent_PP-like"/>
</dbReference>
<accession>A0A2Z4YFR1</accession>
<dbReference type="AlphaFoldDB" id="A0A2Z4YFR1"/>
<proteinExistence type="predicted"/>
<dbReference type="Gene3D" id="3.60.21.10">
    <property type="match status" value="1"/>
</dbReference>
<dbReference type="Proteomes" id="UP000251166">
    <property type="component" value="Chromosome"/>
</dbReference>
<sequence length="324" mass="36631">MRAQESNSFDVLVVAGDIGSDCTHQIFDVLTTFKCPVLYVYGNWDHKLSYDASFGDVCHHLHLSPFESGPITFAGFSGCTAGWGQNPEAQRLHEEVNVAHSEIIRSLDSAKNEEKRAASLIEDEYTASVDALTTTSRRSLSQRKLKALDADRQRKLAALSKIAEDIRGADAYGLYLGQLSSVSEEVLTRNRRSLSEMLRQVETPRERTVVVTHDRLAKTQTDFAGVPVFLFGHRHGFAETNYQGAKYINVSALDLRRTVRPKVFSRGDHWKQFRNINFGNYAVLEWDQSAGFNVTRIPLDLDLDWQEHWELETVIHMPNAPFLS</sequence>
<dbReference type="EMBL" id="CP030760">
    <property type="protein sequence ID" value="AXA39418.1"/>
    <property type="molecule type" value="Genomic_DNA"/>
</dbReference>
<reference evidence="1 2" key="1">
    <citation type="submission" date="2018-07" db="EMBL/GenBank/DDBJ databases">
        <title>Rhizobium leguminosarum strain:ATCC 14479 Genome sequencing and assembly.</title>
        <authorList>
            <person name="Chakraborty R."/>
        </authorList>
    </citation>
    <scope>NUCLEOTIDE SEQUENCE [LARGE SCALE GENOMIC DNA]</scope>
    <source>
        <strain evidence="1 2">ATCC 14479</strain>
    </source>
</reference>
<evidence type="ECO:0000313" key="1">
    <source>
        <dbReference type="EMBL" id="AXA39418.1"/>
    </source>
</evidence>
<protein>
    <submittedName>
        <fullName evidence="1">Calcineurin-like phosphoesterase domain family protein</fullName>
    </submittedName>
</protein>
<dbReference type="SUPFAM" id="SSF56300">
    <property type="entry name" value="Metallo-dependent phosphatases"/>
    <property type="match status" value="1"/>
</dbReference>
<name>A0A2Z4YFR1_RHILE</name>
<evidence type="ECO:0000313" key="2">
    <source>
        <dbReference type="Proteomes" id="UP000251166"/>
    </source>
</evidence>
<gene>
    <name evidence="1" type="ORF">DLJ82_1817</name>
</gene>